<gene>
    <name evidence="11" type="ORF">CTI12_AA070280</name>
</gene>
<comment type="caution">
    <text evidence="11">The sequence shown here is derived from an EMBL/GenBank/DDBJ whole genome shotgun (WGS) entry which is preliminary data.</text>
</comment>
<evidence type="ECO:0000256" key="1">
    <source>
        <dbReference type="ARBA" id="ARBA00001971"/>
    </source>
</evidence>
<dbReference type="Pfam" id="PF00067">
    <property type="entry name" value="p450"/>
    <property type="match status" value="1"/>
</dbReference>
<organism evidence="11 12">
    <name type="scientific">Artemisia annua</name>
    <name type="common">Sweet wormwood</name>
    <dbReference type="NCBI Taxonomy" id="35608"/>
    <lineage>
        <taxon>Eukaryota</taxon>
        <taxon>Viridiplantae</taxon>
        <taxon>Streptophyta</taxon>
        <taxon>Embryophyta</taxon>
        <taxon>Tracheophyta</taxon>
        <taxon>Spermatophyta</taxon>
        <taxon>Magnoliopsida</taxon>
        <taxon>eudicotyledons</taxon>
        <taxon>Gunneridae</taxon>
        <taxon>Pentapetalae</taxon>
        <taxon>asterids</taxon>
        <taxon>campanulids</taxon>
        <taxon>Asterales</taxon>
        <taxon>Asteraceae</taxon>
        <taxon>Asteroideae</taxon>
        <taxon>Anthemideae</taxon>
        <taxon>Artemisiinae</taxon>
        <taxon>Artemisia</taxon>
    </lineage>
</organism>
<dbReference type="GO" id="GO:0016705">
    <property type="term" value="F:oxidoreductase activity, acting on paired donors, with incorporation or reduction of molecular oxygen"/>
    <property type="evidence" value="ECO:0007669"/>
    <property type="project" value="InterPro"/>
</dbReference>
<evidence type="ECO:0000256" key="3">
    <source>
        <dbReference type="ARBA" id="ARBA00022617"/>
    </source>
</evidence>
<evidence type="ECO:0000256" key="2">
    <source>
        <dbReference type="ARBA" id="ARBA00010617"/>
    </source>
</evidence>
<keyword evidence="10" id="KW-0472">Membrane</keyword>
<evidence type="ECO:0000256" key="5">
    <source>
        <dbReference type="ARBA" id="ARBA00023002"/>
    </source>
</evidence>
<keyword evidence="10" id="KW-1133">Transmembrane helix</keyword>
<dbReference type="PROSITE" id="PS00086">
    <property type="entry name" value="CYTOCHROME_P450"/>
    <property type="match status" value="1"/>
</dbReference>
<dbReference type="STRING" id="35608.A0A2U1Q499"/>
<evidence type="ECO:0000256" key="6">
    <source>
        <dbReference type="ARBA" id="ARBA00023004"/>
    </source>
</evidence>
<dbReference type="PRINTS" id="PR00463">
    <property type="entry name" value="EP450I"/>
</dbReference>
<dbReference type="Gene3D" id="1.10.630.10">
    <property type="entry name" value="Cytochrome P450"/>
    <property type="match status" value="1"/>
</dbReference>
<keyword evidence="4 8" id="KW-0479">Metal-binding</keyword>
<dbReference type="InterPro" id="IPR002401">
    <property type="entry name" value="Cyt_P450_E_grp-I"/>
</dbReference>
<dbReference type="PRINTS" id="PR00385">
    <property type="entry name" value="P450"/>
</dbReference>
<evidence type="ECO:0000256" key="7">
    <source>
        <dbReference type="ARBA" id="ARBA00023033"/>
    </source>
</evidence>
<comment type="cofactor">
    <cofactor evidence="1 8">
        <name>heme</name>
        <dbReference type="ChEBI" id="CHEBI:30413"/>
    </cofactor>
</comment>
<reference evidence="11 12" key="1">
    <citation type="journal article" date="2018" name="Mol. Plant">
        <title>The genome of Artemisia annua provides insight into the evolution of Asteraceae family and artemisinin biosynthesis.</title>
        <authorList>
            <person name="Shen Q."/>
            <person name="Zhang L."/>
            <person name="Liao Z."/>
            <person name="Wang S."/>
            <person name="Yan T."/>
            <person name="Shi P."/>
            <person name="Liu M."/>
            <person name="Fu X."/>
            <person name="Pan Q."/>
            <person name="Wang Y."/>
            <person name="Lv Z."/>
            <person name="Lu X."/>
            <person name="Zhang F."/>
            <person name="Jiang W."/>
            <person name="Ma Y."/>
            <person name="Chen M."/>
            <person name="Hao X."/>
            <person name="Li L."/>
            <person name="Tang Y."/>
            <person name="Lv G."/>
            <person name="Zhou Y."/>
            <person name="Sun X."/>
            <person name="Brodelius P.E."/>
            <person name="Rose J.K.C."/>
            <person name="Tang K."/>
        </authorList>
    </citation>
    <scope>NUCLEOTIDE SEQUENCE [LARGE SCALE GENOMIC DNA]</scope>
    <source>
        <strain evidence="12">cv. Huhao1</strain>
        <tissue evidence="11">Leaf</tissue>
    </source>
</reference>
<keyword evidence="6 8" id="KW-0408">Iron</keyword>
<dbReference type="GO" id="GO:0004497">
    <property type="term" value="F:monooxygenase activity"/>
    <property type="evidence" value="ECO:0007669"/>
    <property type="project" value="UniProtKB-KW"/>
</dbReference>
<evidence type="ECO:0000256" key="9">
    <source>
        <dbReference type="RuleBase" id="RU000461"/>
    </source>
</evidence>
<protein>
    <submittedName>
        <fullName evidence="11">Cytochrome P450</fullName>
    </submittedName>
</protein>
<keyword evidence="5 9" id="KW-0560">Oxidoreductase</keyword>
<dbReference type="GO" id="GO:0005506">
    <property type="term" value="F:iron ion binding"/>
    <property type="evidence" value="ECO:0007669"/>
    <property type="project" value="InterPro"/>
</dbReference>
<evidence type="ECO:0000256" key="8">
    <source>
        <dbReference type="PIRSR" id="PIRSR602401-1"/>
    </source>
</evidence>
<proteinExistence type="inferred from homology"/>
<dbReference type="InterPro" id="IPR017972">
    <property type="entry name" value="Cyt_P450_CS"/>
</dbReference>
<dbReference type="InterPro" id="IPR001128">
    <property type="entry name" value="Cyt_P450"/>
</dbReference>
<dbReference type="PANTHER" id="PTHR47950:SF49">
    <property type="entry name" value="CYTOCHROME P450"/>
    <property type="match status" value="1"/>
</dbReference>
<dbReference type="FunFam" id="1.10.630.10:FF:000126">
    <property type="entry name" value="Predicted protein"/>
    <property type="match status" value="1"/>
</dbReference>
<keyword evidence="7 9" id="KW-0503">Monooxygenase</keyword>
<keyword evidence="3 8" id="KW-0349">Heme</keyword>
<evidence type="ECO:0000256" key="10">
    <source>
        <dbReference type="SAM" id="Phobius"/>
    </source>
</evidence>
<dbReference type="Proteomes" id="UP000245207">
    <property type="component" value="Unassembled WGS sequence"/>
</dbReference>
<dbReference type="InterPro" id="IPR036396">
    <property type="entry name" value="Cyt_P450_sf"/>
</dbReference>
<accession>A0A2U1Q499</accession>
<comment type="similarity">
    <text evidence="2 9">Belongs to the cytochrome P450 family.</text>
</comment>
<dbReference type="AlphaFoldDB" id="A0A2U1Q499"/>
<feature type="binding site" description="axial binding residue" evidence="8">
    <location>
        <position position="445"/>
    </location>
    <ligand>
        <name>heme</name>
        <dbReference type="ChEBI" id="CHEBI:30413"/>
    </ligand>
    <ligandPart>
        <name>Fe</name>
        <dbReference type="ChEBI" id="CHEBI:18248"/>
    </ligandPart>
</feature>
<keyword evidence="12" id="KW-1185">Reference proteome</keyword>
<dbReference type="GO" id="GO:0020037">
    <property type="term" value="F:heme binding"/>
    <property type="evidence" value="ECO:0007669"/>
    <property type="project" value="InterPro"/>
</dbReference>
<evidence type="ECO:0000256" key="4">
    <source>
        <dbReference type="ARBA" id="ARBA00022723"/>
    </source>
</evidence>
<evidence type="ECO:0000313" key="11">
    <source>
        <dbReference type="EMBL" id="PWA92807.1"/>
    </source>
</evidence>
<evidence type="ECO:0000313" key="12">
    <source>
        <dbReference type="Proteomes" id="UP000245207"/>
    </source>
</evidence>
<sequence length="503" mass="57302">MEIAAFVMENNLLTSLFLTLTPLILLFITIKYSKTEKNFPPGPRPLPIIGNIHQIGSKPHVSTAMLAKEYGPLVSLRLGSKLLVVASSPEAAKEILKTQDRHLSGRNVPDAFNLSKVDCHFVWAKDCNEHWKSLRTISRSEMFSSKAIEDESILRHEKLVQMLNFLNTKQGQVVKIEEVVFTTLFNTLSNILFSKDFLDLNDEHGTAHWIKFGLQKALENGMTPNVSDFFPIFRGLDLQGLRRDSFKRLAEVSSFTDAIIEERRARIASSVTKEAVEVEEKDFLDRLLDNNFTNTQINILVTELFIAGTDTVVSTIEWAMAELLKNKEILDKVHEELKLEISSNSIMKSDLSKLTYFNACVKETLRLHPVVPLLIPRRALEACEVMNYTIPQNSQVWVNIWAISRDPKVWEDPDTFKPERFVGSHLDFSGRDFEFIPFGGGRRMCPGLPSGIKSLQTILASLILEYDWVLPNNEDPENLDMNEKFGVTLQKEKPLELIFKHKE</sequence>
<dbReference type="CDD" id="cd11073">
    <property type="entry name" value="CYP76-like"/>
    <property type="match status" value="1"/>
</dbReference>
<name>A0A2U1Q499_ARTAN</name>
<dbReference type="SUPFAM" id="SSF48264">
    <property type="entry name" value="Cytochrome P450"/>
    <property type="match status" value="1"/>
</dbReference>
<feature type="transmembrane region" description="Helical" evidence="10">
    <location>
        <begin position="12"/>
        <end position="30"/>
    </location>
</feature>
<dbReference type="EMBL" id="PKPP01000435">
    <property type="protein sequence ID" value="PWA92807.1"/>
    <property type="molecule type" value="Genomic_DNA"/>
</dbReference>
<dbReference type="PANTHER" id="PTHR47950">
    <property type="entry name" value="CYTOCHROME P450, FAMILY 76, SUBFAMILY C, POLYPEPTIDE 5-RELATED"/>
    <property type="match status" value="1"/>
</dbReference>
<dbReference type="OrthoDB" id="1877779at2759"/>
<keyword evidence="10" id="KW-0812">Transmembrane</keyword>